<accession>A0A9P1IJG1</accession>
<proteinExistence type="predicted"/>
<name>A0A9P1IJG1_9PELO</name>
<protein>
    <submittedName>
        <fullName evidence="2">Uncharacterized protein</fullName>
    </submittedName>
</protein>
<sequence>MKTAVFGGNSGEPSSPCGAPPSLTFTPSSTLVPPSSHHHHKRNQIGGGGGNSERGGGERSSGGTATGPSGQRPSHSSRRTSRMHNVSALGVSF</sequence>
<evidence type="ECO:0000313" key="2">
    <source>
        <dbReference type="EMBL" id="CAI5446206.1"/>
    </source>
</evidence>
<dbReference type="OrthoDB" id="5827199at2759"/>
<feature type="compositionally biased region" description="Polar residues" evidence="1">
    <location>
        <begin position="23"/>
        <end position="33"/>
    </location>
</feature>
<feature type="region of interest" description="Disordered" evidence="1">
    <location>
        <begin position="1"/>
        <end position="93"/>
    </location>
</feature>
<dbReference type="Proteomes" id="UP001152747">
    <property type="component" value="Unassembled WGS sequence"/>
</dbReference>
<evidence type="ECO:0000313" key="3">
    <source>
        <dbReference type="Proteomes" id="UP001152747"/>
    </source>
</evidence>
<keyword evidence="3" id="KW-1185">Reference proteome</keyword>
<reference evidence="2" key="1">
    <citation type="submission" date="2022-11" db="EMBL/GenBank/DDBJ databases">
        <authorList>
            <person name="Kikuchi T."/>
        </authorList>
    </citation>
    <scope>NUCLEOTIDE SEQUENCE</scope>
    <source>
        <strain evidence="2">PS1010</strain>
    </source>
</reference>
<evidence type="ECO:0000256" key="1">
    <source>
        <dbReference type="SAM" id="MobiDB-lite"/>
    </source>
</evidence>
<organism evidence="2 3">
    <name type="scientific">Caenorhabditis angaria</name>
    <dbReference type="NCBI Taxonomy" id="860376"/>
    <lineage>
        <taxon>Eukaryota</taxon>
        <taxon>Metazoa</taxon>
        <taxon>Ecdysozoa</taxon>
        <taxon>Nematoda</taxon>
        <taxon>Chromadorea</taxon>
        <taxon>Rhabditida</taxon>
        <taxon>Rhabditina</taxon>
        <taxon>Rhabditomorpha</taxon>
        <taxon>Rhabditoidea</taxon>
        <taxon>Rhabditidae</taxon>
        <taxon>Peloderinae</taxon>
        <taxon>Caenorhabditis</taxon>
    </lineage>
</organism>
<dbReference type="EMBL" id="CANHGI010000003">
    <property type="protein sequence ID" value="CAI5446206.1"/>
    <property type="molecule type" value="Genomic_DNA"/>
</dbReference>
<dbReference type="AlphaFoldDB" id="A0A9P1IJG1"/>
<gene>
    <name evidence="2" type="ORF">CAMP_LOCUS8843</name>
</gene>
<comment type="caution">
    <text evidence="2">The sequence shown here is derived from an EMBL/GenBank/DDBJ whole genome shotgun (WGS) entry which is preliminary data.</text>
</comment>
<feature type="compositionally biased region" description="Gly residues" evidence="1">
    <location>
        <begin position="45"/>
        <end position="60"/>
    </location>
</feature>